<gene>
    <name evidence="1" type="ORF">ACFQO9_19930</name>
</gene>
<protein>
    <submittedName>
        <fullName evidence="1">Uncharacterized protein</fullName>
    </submittedName>
</protein>
<reference evidence="2" key="1">
    <citation type="journal article" date="2019" name="Int. J. Syst. Evol. Microbiol.">
        <title>The Global Catalogue of Microorganisms (GCM) 10K type strain sequencing project: providing services to taxonomists for standard genome sequencing and annotation.</title>
        <authorList>
            <consortium name="The Broad Institute Genomics Platform"/>
            <consortium name="The Broad Institute Genome Sequencing Center for Infectious Disease"/>
            <person name="Wu L."/>
            <person name="Ma J."/>
        </authorList>
    </citation>
    <scope>NUCLEOTIDE SEQUENCE [LARGE SCALE GENOMIC DNA]</scope>
    <source>
        <strain evidence="2">CCUG 54781</strain>
    </source>
</reference>
<evidence type="ECO:0000313" key="1">
    <source>
        <dbReference type="EMBL" id="MFC7348994.1"/>
    </source>
</evidence>
<organism evidence="1 2">
    <name type="scientific">Chryseobacterium zhengzhouense</name>
    <dbReference type="NCBI Taxonomy" id="1636086"/>
    <lineage>
        <taxon>Bacteria</taxon>
        <taxon>Pseudomonadati</taxon>
        <taxon>Bacteroidota</taxon>
        <taxon>Flavobacteriia</taxon>
        <taxon>Flavobacteriales</taxon>
        <taxon>Weeksellaceae</taxon>
        <taxon>Chryseobacterium group</taxon>
        <taxon>Chryseobacterium</taxon>
    </lineage>
</organism>
<dbReference type="EMBL" id="JBHTCR010000021">
    <property type="protein sequence ID" value="MFC7348994.1"/>
    <property type="molecule type" value="Genomic_DNA"/>
</dbReference>
<dbReference type="RefSeq" id="WP_378183781.1">
    <property type="nucleotide sequence ID" value="NZ_JBHTCR010000021.1"/>
</dbReference>
<dbReference type="Proteomes" id="UP001596550">
    <property type="component" value="Unassembled WGS sequence"/>
</dbReference>
<name>A0ABW2M658_9FLAO</name>
<accession>A0ABW2M658</accession>
<proteinExistence type="predicted"/>
<comment type="caution">
    <text evidence="1">The sequence shown here is derived from an EMBL/GenBank/DDBJ whole genome shotgun (WGS) entry which is preliminary data.</text>
</comment>
<sequence>MTELNSNVENDTVEKGFVLHNDATTPSSYIISGSSNNNSNSIDFSVYYSNLSNAQAYSMYGNAHNHLKNDPTHVGVFTPDDLPFLLTYGMIETDPQNPIKSLLPVKSIIFVTTDKGFFAIKIKDIDGLKAFVIKYGNWSDKQRENFINNEFQAENKYNIRHESTYEEQVSGFLRFIQNESIGIELYEGNKTTMGDWKKLELLNNGTFGFKKIPCNI</sequence>
<keyword evidence="2" id="KW-1185">Reference proteome</keyword>
<evidence type="ECO:0000313" key="2">
    <source>
        <dbReference type="Proteomes" id="UP001596550"/>
    </source>
</evidence>